<gene>
    <name evidence="6" type="ORF">EW145_g4661</name>
</gene>
<comment type="similarity">
    <text evidence="4">Belongs to the eIF-3 subunit F family.</text>
</comment>
<dbReference type="GO" id="GO:0033290">
    <property type="term" value="C:eukaryotic 48S preinitiation complex"/>
    <property type="evidence" value="ECO:0007669"/>
    <property type="project" value="UniProtKB-UniRule"/>
</dbReference>
<evidence type="ECO:0000256" key="1">
    <source>
        <dbReference type="ARBA" id="ARBA00022490"/>
    </source>
</evidence>
<dbReference type="HAMAP" id="MF_03005">
    <property type="entry name" value="eIF3f"/>
    <property type="match status" value="1"/>
</dbReference>
<comment type="caution">
    <text evidence="6">The sequence shown here is derived from an EMBL/GenBank/DDBJ whole genome shotgun (WGS) entry which is preliminary data.</text>
</comment>
<evidence type="ECO:0000256" key="2">
    <source>
        <dbReference type="ARBA" id="ARBA00022540"/>
    </source>
</evidence>
<dbReference type="InterPro" id="IPR037518">
    <property type="entry name" value="MPN"/>
</dbReference>
<keyword evidence="1 4" id="KW-0963">Cytoplasm</keyword>
<keyword evidence="7" id="KW-1185">Reference proteome</keyword>
<evidence type="ECO:0000313" key="6">
    <source>
        <dbReference type="EMBL" id="THH05622.1"/>
    </source>
</evidence>
<dbReference type="GO" id="GO:0071541">
    <property type="term" value="C:eukaryotic translation initiation factor 3 complex, eIF3m"/>
    <property type="evidence" value="ECO:0007669"/>
    <property type="project" value="TreeGrafter"/>
</dbReference>
<dbReference type="SMART" id="SM00232">
    <property type="entry name" value="JAB_MPN"/>
    <property type="match status" value="1"/>
</dbReference>
<keyword evidence="2 4" id="KW-0396">Initiation factor</keyword>
<reference evidence="6 7" key="1">
    <citation type="submission" date="2019-02" db="EMBL/GenBank/DDBJ databases">
        <title>Genome sequencing of the rare red list fungi Phellinidium pouzarii.</title>
        <authorList>
            <person name="Buettner E."/>
            <person name="Kellner H."/>
        </authorList>
    </citation>
    <scope>NUCLEOTIDE SEQUENCE [LARGE SCALE GENOMIC DNA]</scope>
    <source>
        <strain evidence="6 7">DSM 108285</strain>
    </source>
</reference>
<comment type="subunit">
    <text evidence="4">Component of the eukaryotic translation initiation factor 3 (eIF-3) complex.</text>
</comment>
<evidence type="ECO:0000259" key="5">
    <source>
        <dbReference type="PROSITE" id="PS50249"/>
    </source>
</evidence>
<organism evidence="6 7">
    <name type="scientific">Phellinidium pouzarii</name>
    <dbReference type="NCBI Taxonomy" id="167371"/>
    <lineage>
        <taxon>Eukaryota</taxon>
        <taxon>Fungi</taxon>
        <taxon>Dikarya</taxon>
        <taxon>Basidiomycota</taxon>
        <taxon>Agaricomycotina</taxon>
        <taxon>Agaricomycetes</taxon>
        <taxon>Hymenochaetales</taxon>
        <taxon>Hymenochaetaceae</taxon>
        <taxon>Phellinidium</taxon>
    </lineage>
</organism>
<dbReference type="InterPro" id="IPR027531">
    <property type="entry name" value="eIF3f"/>
</dbReference>
<dbReference type="GO" id="GO:0008237">
    <property type="term" value="F:metallopeptidase activity"/>
    <property type="evidence" value="ECO:0007669"/>
    <property type="project" value="InterPro"/>
</dbReference>
<dbReference type="GO" id="GO:0003743">
    <property type="term" value="F:translation initiation factor activity"/>
    <property type="evidence" value="ECO:0007669"/>
    <property type="project" value="UniProtKB-UniRule"/>
</dbReference>
<dbReference type="Pfam" id="PF01398">
    <property type="entry name" value="JAB"/>
    <property type="match status" value="1"/>
</dbReference>
<dbReference type="Gene3D" id="3.40.140.10">
    <property type="entry name" value="Cytidine Deaminase, domain 2"/>
    <property type="match status" value="1"/>
</dbReference>
<dbReference type="AlphaFoldDB" id="A0A4S4L2R1"/>
<name>A0A4S4L2R1_9AGAM</name>
<dbReference type="OrthoDB" id="25498at2759"/>
<dbReference type="InterPro" id="IPR000555">
    <property type="entry name" value="JAMM/MPN+_dom"/>
</dbReference>
<comment type="function">
    <text evidence="4">Component of the eukaryotic translation initiation factor 3 (eIF-3) complex, which is involved in protein synthesis of a specialized repertoire of mRNAs and, together with other initiation factors, stimulates binding of mRNA and methionyl-tRNAi to the 40S ribosome. The eIF-3 complex specifically targets and initiates translation of a subset of mRNAs involved in cell proliferation.</text>
</comment>
<dbReference type="CDD" id="cd08064">
    <property type="entry name" value="MPN_eIF3f"/>
    <property type="match status" value="1"/>
</dbReference>
<feature type="domain" description="MPN" evidence="5">
    <location>
        <begin position="30"/>
        <end position="163"/>
    </location>
</feature>
<dbReference type="PANTHER" id="PTHR10540:SF6">
    <property type="entry name" value="EUKARYOTIC TRANSLATION INITIATION FACTOR 3 SUBUNIT F"/>
    <property type="match status" value="1"/>
</dbReference>
<dbReference type="Proteomes" id="UP000308199">
    <property type="component" value="Unassembled WGS sequence"/>
</dbReference>
<accession>A0A4S4L2R1</accession>
<protein>
    <recommendedName>
        <fullName evidence="4">Eukaryotic translation initiation factor 3 subunit F</fullName>
        <shortName evidence="4">eIF3f</shortName>
    </recommendedName>
</protein>
<dbReference type="PROSITE" id="PS50249">
    <property type="entry name" value="MPN"/>
    <property type="match status" value="1"/>
</dbReference>
<dbReference type="GO" id="GO:0001732">
    <property type="term" value="P:formation of cytoplasmic translation initiation complex"/>
    <property type="evidence" value="ECO:0007669"/>
    <property type="project" value="UniProtKB-UniRule"/>
</dbReference>
<dbReference type="PANTHER" id="PTHR10540">
    <property type="entry name" value="EUKARYOTIC TRANSLATION INITIATION FACTOR 3 SUBUNIT F-RELATED"/>
    <property type="match status" value="1"/>
</dbReference>
<dbReference type="GO" id="GO:0016282">
    <property type="term" value="C:eukaryotic 43S preinitiation complex"/>
    <property type="evidence" value="ECO:0007669"/>
    <property type="project" value="UniProtKB-UniRule"/>
</dbReference>
<comment type="subcellular location">
    <subcellularLocation>
        <location evidence="4">Cytoplasm</location>
    </subcellularLocation>
</comment>
<dbReference type="InterPro" id="IPR024969">
    <property type="entry name" value="EIF3F/CSN6-like_C"/>
</dbReference>
<dbReference type="Pfam" id="PF13012">
    <property type="entry name" value="MitMem_reg"/>
    <property type="match status" value="1"/>
</dbReference>
<evidence type="ECO:0000313" key="7">
    <source>
        <dbReference type="Proteomes" id="UP000308199"/>
    </source>
</evidence>
<keyword evidence="3 4" id="KW-0648">Protein biosynthesis</keyword>
<sequence length="299" mass="32570">MPLGPSSSAVHLQNLNSGSTLNPVRSLQNVTIHPVALFSILDHYLRRTDAQERVIGTLVGTRTETEIEVHNCVAVLHSETSEQVAVDMDYHRTVFELHHKVRPKEVIVGWYSTGSNLNTYSALIQNFYSQETAPHTAVHVAVNTGAEEGSEPGVKAYIGSPVGVYPKPENCVFVPIPCELRFNDAERSGLDLLTKSFPPNSSSIASPSSDIEVLERSIQTVSDMLDRVLTYVRSVIAGETKGDPEVGRYLLETFATSTEGLDQGSFASSLQDTLVISYLANLVRAQAEVSARLQLVTSS</sequence>
<evidence type="ECO:0000256" key="4">
    <source>
        <dbReference type="HAMAP-Rule" id="MF_03005"/>
    </source>
</evidence>
<proteinExistence type="inferred from homology"/>
<dbReference type="GO" id="GO:0031369">
    <property type="term" value="F:translation initiation factor binding"/>
    <property type="evidence" value="ECO:0007669"/>
    <property type="project" value="InterPro"/>
</dbReference>
<dbReference type="EMBL" id="SGPK01000248">
    <property type="protein sequence ID" value="THH05622.1"/>
    <property type="molecule type" value="Genomic_DNA"/>
</dbReference>
<evidence type="ECO:0000256" key="3">
    <source>
        <dbReference type="ARBA" id="ARBA00022917"/>
    </source>
</evidence>